<dbReference type="EMBL" id="PIEU01000001">
    <property type="protein sequence ID" value="PZL78210.1"/>
    <property type="molecule type" value="Genomic_DNA"/>
</dbReference>
<reference evidence="2 3" key="1">
    <citation type="submission" date="2017-11" db="EMBL/GenBank/DDBJ databases">
        <title>Draft genome sequence of Enterococcus plantarum TRW2 strain isolated from lettuce.</title>
        <authorList>
            <person name="Kim E.B."/>
            <person name="Marco M.L."/>
            <person name="Williams T.R."/>
            <person name="You I.H."/>
        </authorList>
    </citation>
    <scope>NUCLEOTIDE SEQUENCE [LARGE SCALE GENOMIC DNA]</scope>
    <source>
        <strain evidence="2 3">TRW2</strain>
    </source>
</reference>
<feature type="region of interest" description="Disordered" evidence="1">
    <location>
        <begin position="205"/>
        <end position="263"/>
    </location>
</feature>
<sequence length="263" mass="29173">MGFYDVDYSNAGDAQVTPGIYEVYVSDYSISRAQSGNLVVNLFYTVRDDIQQPNVGSKINYDRFTEVQAAKWRFDRAAKAAGIPDNTPINSAQDWANLMVNRDLKVKVEMGQPNNKGNSYPEVKDFFLSDFPSVGRPMPILEHAYAQPQQNYSQNDYSNAANRIGQNNYGNPSNQFNNPNQQFGRTSQDITTPAYSIVSQQNSQMNGANFQSQQNKQGSTQSVHGSQNNQQGSMPGVDPVQDNRSFANGGFNGSMISDDDLPF</sequence>
<feature type="compositionally biased region" description="Low complexity" evidence="1">
    <location>
        <begin position="166"/>
        <end position="184"/>
    </location>
</feature>
<dbReference type="InterPro" id="IPR007731">
    <property type="entry name" value="DUF669"/>
</dbReference>
<feature type="compositionally biased region" description="Polar residues" evidence="1">
    <location>
        <begin position="155"/>
        <end position="165"/>
    </location>
</feature>
<keyword evidence="3" id="KW-1185">Reference proteome</keyword>
<comment type="caution">
    <text evidence="2">The sequence shown here is derived from an EMBL/GenBank/DDBJ whole genome shotgun (WGS) entry which is preliminary data.</text>
</comment>
<evidence type="ECO:0000313" key="3">
    <source>
        <dbReference type="Proteomes" id="UP000249828"/>
    </source>
</evidence>
<feature type="compositionally biased region" description="Polar residues" evidence="1">
    <location>
        <begin position="205"/>
        <end position="233"/>
    </location>
</feature>
<dbReference type="AlphaFoldDB" id="A0A2W3ZLE1"/>
<organism evidence="2 3">
    <name type="scientific">Enterococcus plantarum</name>
    <dbReference type="NCBI Taxonomy" id="1077675"/>
    <lineage>
        <taxon>Bacteria</taxon>
        <taxon>Bacillati</taxon>
        <taxon>Bacillota</taxon>
        <taxon>Bacilli</taxon>
        <taxon>Lactobacillales</taxon>
        <taxon>Enterococcaceae</taxon>
        <taxon>Enterococcus</taxon>
    </lineage>
</organism>
<dbReference type="Proteomes" id="UP000249828">
    <property type="component" value="Unassembled WGS sequence"/>
</dbReference>
<proteinExistence type="predicted"/>
<dbReference type="RefSeq" id="WP_111246751.1">
    <property type="nucleotide sequence ID" value="NZ_PIEU01000001.1"/>
</dbReference>
<dbReference type="Pfam" id="PF05037">
    <property type="entry name" value="DUF669"/>
    <property type="match status" value="1"/>
</dbReference>
<feature type="region of interest" description="Disordered" evidence="1">
    <location>
        <begin position="155"/>
        <end position="187"/>
    </location>
</feature>
<accession>A0A2W3ZLE1</accession>
<gene>
    <name evidence="2" type="ORF">CI088_00110</name>
</gene>
<evidence type="ECO:0000313" key="2">
    <source>
        <dbReference type="EMBL" id="PZL78210.1"/>
    </source>
</evidence>
<name>A0A2W3ZLE1_9ENTE</name>
<evidence type="ECO:0000256" key="1">
    <source>
        <dbReference type="SAM" id="MobiDB-lite"/>
    </source>
</evidence>
<evidence type="ECO:0008006" key="4">
    <source>
        <dbReference type="Google" id="ProtNLM"/>
    </source>
</evidence>
<protein>
    <recommendedName>
        <fullName evidence="4">DUF669 domain-containing protein</fullName>
    </recommendedName>
</protein>